<dbReference type="PANTHER" id="PTHR43649:SF32">
    <property type="entry name" value="SUGAR BINDING SECRETED PROTEIN"/>
    <property type="match status" value="1"/>
</dbReference>
<dbReference type="PROSITE" id="PS51257">
    <property type="entry name" value="PROKAR_LIPOPROTEIN"/>
    <property type="match status" value="1"/>
</dbReference>
<reference evidence="2 3" key="1">
    <citation type="submission" date="2020-04" db="EMBL/GenBank/DDBJ databases">
        <authorList>
            <person name="Pieper L."/>
        </authorList>
    </citation>
    <scope>NUCLEOTIDE SEQUENCE [LARGE SCALE GENOMIC DNA]</scope>
    <source>
        <strain evidence="2 3">F22</strain>
    </source>
</reference>
<keyword evidence="1" id="KW-0732">Signal</keyword>
<dbReference type="AlphaFoldDB" id="A0A849XRX7"/>
<organism evidence="2 3">
    <name type="scientific">Coprococcus comes</name>
    <dbReference type="NCBI Taxonomy" id="410072"/>
    <lineage>
        <taxon>Bacteria</taxon>
        <taxon>Bacillati</taxon>
        <taxon>Bacillota</taxon>
        <taxon>Clostridia</taxon>
        <taxon>Lachnospirales</taxon>
        <taxon>Lachnospiraceae</taxon>
        <taxon>Coprococcus</taxon>
    </lineage>
</organism>
<dbReference type="Proteomes" id="UP000554488">
    <property type="component" value="Unassembled WGS sequence"/>
</dbReference>
<evidence type="ECO:0000256" key="1">
    <source>
        <dbReference type="SAM" id="SignalP"/>
    </source>
</evidence>
<dbReference type="Pfam" id="PF01547">
    <property type="entry name" value="SBP_bac_1"/>
    <property type="match status" value="1"/>
</dbReference>
<dbReference type="PANTHER" id="PTHR43649">
    <property type="entry name" value="ARABINOSE-BINDING PROTEIN-RELATED"/>
    <property type="match status" value="1"/>
</dbReference>
<dbReference type="EMBL" id="JABWDC010000010">
    <property type="protein sequence ID" value="NUN85814.1"/>
    <property type="molecule type" value="Genomic_DNA"/>
</dbReference>
<proteinExistence type="predicted"/>
<evidence type="ECO:0000313" key="3">
    <source>
        <dbReference type="Proteomes" id="UP000554488"/>
    </source>
</evidence>
<reference evidence="2 3" key="2">
    <citation type="submission" date="2020-07" db="EMBL/GenBank/DDBJ databases">
        <title>Bacterial metabolism rescues the inhibition of intestinal drug absorption by food and drug additives.</title>
        <authorList>
            <person name="Zou L."/>
            <person name="Spanogiannopoulos P."/>
            <person name="Chien H.-C."/>
            <person name="Pieper L.M."/>
            <person name="Cai W."/>
            <person name="Khuri N."/>
            <person name="Pottel J."/>
            <person name="Vora B."/>
            <person name="Ni Z."/>
            <person name="Tsakalozou E."/>
            <person name="Zhang W."/>
            <person name="Shoichet B.K."/>
            <person name="Giacomini K.M."/>
            <person name="Turnbaugh P.J."/>
        </authorList>
    </citation>
    <scope>NUCLEOTIDE SEQUENCE [LARGE SCALE GENOMIC DNA]</scope>
    <source>
        <strain evidence="2 3">F22</strain>
    </source>
</reference>
<evidence type="ECO:0000313" key="2">
    <source>
        <dbReference type="EMBL" id="NUN85814.1"/>
    </source>
</evidence>
<dbReference type="Gene3D" id="3.40.190.10">
    <property type="entry name" value="Periplasmic binding protein-like II"/>
    <property type="match status" value="1"/>
</dbReference>
<dbReference type="InterPro" id="IPR006059">
    <property type="entry name" value="SBP"/>
</dbReference>
<protein>
    <submittedName>
        <fullName evidence="2">Extracellular solute-binding protein</fullName>
    </submittedName>
</protein>
<name>A0A849XRX7_9FIRM</name>
<sequence length="425" mass="46564">MNKIMAAMLIGAMTASLALTGCGGKKSASKDGKKELTVWAWDVALMQLEEAAEEYQKDHPDVTFKFEEMGTDQIYKKLSTSLATGNGIADIIAIEGDVLVGYADKFPEGFLDVSDAINTDDFLASKIGEVSYKDKIHAFPWDAGPAAMFYRTDYFEQAGVNPEDIQTWDDLIEAGKKIEASCKTPSGDPVKMIPVDPKKSSLYSMIRGEFGIGVFDEDGKPIVDDERSIEAMEEAKKIYDSGVVLNYNGWDEYEQTVVNESVAAIPEAVWMIGTIKDKGPDTAGKWSVMDLPKVDGGEYSVSNGGSDLTINAKTDYPDEAKDFVKFAMTDTKLQASGFEKYGLYPSYIPSYEEEIFQKGDSFFGDTNIYEIFIENGKNVAEIPISPNAQEAGDSIGAAVSKIFLNGADVKSTMEDLEDELTTKFK</sequence>
<dbReference type="InterPro" id="IPR050490">
    <property type="entry name" value="Bact_solute-bd_prot1"/>
</dbReference>
<accession>A0A849XRX7</accession>
<gene>
    <name evidence="2" type="ORF">HUU93_04205</name>
</gene>
<dbReference type="SUPFAM" id="SSF53850">
    <property type="entry name" value="Periplasmic binding protein-like II"/>
    <property type="match status" value="1"/>
</dbReference>
<feature type="signal peptide" evidence="1">
    <location>
        <begin position="1"/>
        <end position="18"/>
    </location>
</feature>
<comment type="caution">
    <text evidence="2">The sequence shown here is derived from an EMBL/GenBank/DDBJ whole genome shotgun (WGS) entry which is preliminary data.</text>
</comment>
<feature type="chain" id="PRO_5038657059" evidence="1">
    <location>
        <begin position="19"/>
        <end position="425"/>
    </location>
</feature>